<dbReference type="InParanoid" id="A0A1B6QDF1"/>
<dbReference type="InterPro" id="IPR025660">
    <property type="entry name" value="Pept_his_AS"/>
</dbReference>
<dbReference type="GO" id="GO:0005615">
    <property type="term" value="C:extracellular space"/>
    <property type="evidence" value="ECO:0000318"/>
    <property type="project" value="GO_Central"/>
</dbReference>
<keyword evidence="8" id="KW-1185">Reference proteome</keyword>
<sequence>MHHRRSPSSSSSSSPTGQAKAPAMARSPLLLVLLAAVWACGAAALARADPMLERFEQWMGRHGRLYADAGEKQRRLEVYRRNVALVETFNSMSNGGYRLADNKFADLTNEEFRAKMLGFGRPPPHGRATGHTTTPGTVACIGSGLGRRYSDELPKSVDWREKGAVAPVKNQGECGSCWAFSAVAAIEGINQIKNGKLVSLSEQELVDCDTKAIGCAGGYMSWAFEFVMNNSGLTTERNYPYQGMNGACQTPKLKESAVSISGYVNVTASSEPDLLRAAAAQPVSVAVDAGSFVWQLYGGGVFTGPCTADLNHGVTVVGYGETQRDTDGDGTGVPGQKYWIVKNSWGPEWGDAGYILMQREASVASGLCGIALLPSYPVM</sequence>
<gene>
    <name evidence="7" type="ORF">SORBI_3002G252700</name>
</gene>
<dbReference type="InterPro" id="IPR000169">
    <property type="entry name" value="Pept_cys_AS"/>
</dbReference>
<dbReference type="FunCoup" id="A0A1B6QDF1">
    <property type="interactions" value="364"/>
</dbReference>
<evidence type="ECO:0000259" key="5">
    <source>
        <dbReference type="SMART" id="SM00645"/>
    </source>
</evidence>
<dbReference type="Pfam" id="PF08246">
    <property type="entry name" value="Inhibitor_I29"/>
    <property type="match status" value="1"/>
</dbReference>
<dbReference type="GO" id="GO:0051603">
    <property type="term" value="P:proteolysis involved in protein catabolic process"/>
    <property type="evidence" value="ECO:0000318"/>
    <property type="project" value="GO_Central"/>
</dbReference>
<dbReference type="SMART" id="SM00645">
    <property type="entry name" value="Pept_C1"/>
    <property type="match status" value="1"/>
</dbReference>
<dbReference type="Proteomes" id="UP000000768">
    <property type="component" value="Chromosome 2"/>
</dbReference>
<dbReference type="SMART" id="SM00848">
    <property type="entry name" value="Inhibitor_I29"/>
    <property type="match status" value="1"/>
</dbReference>
<dbReference type="STRING" id="4558.A0A1B6QDF1"/>
<dbReference type="Gene3D" id="3.90.70.10">
    <property type="entry name" value="Cysteine proteinases"/>
    <property type="match status" value="1"/>
</dbReference>
<dbReference type="Pfam" id="PF00112">
    <property type="entry name" value="Peptidase_C1"/>
    <property type="match status" value="1"/>
</dbReference>
<feature type="domain" description="Peptidase C1A papain C-terminal" evidence="5">
    <location>
        <begin position="153"/>
        <end position="378"/>
    </location>
</feature>
<evidence type="ECO:0000313" key="7">
    <source>
        <dbReference type="EMBL" id="KXG35943.1"/>
    </source>
</evidence>
<protein>
    <recommendedName>
        <fullName evidence="9">Cysteine proteinase</fullName>
    </recommendedName>
</protein>
<comment type="similarity">
    <text evidence="1">Belongs to the peptidase C1 family.</text>
</comment>
<dbReference type="InterPro" id="IPR038765">
    <property type="entry name" value="Papain-like_cys_pep_sf"/>
</dbReference>
<evidence type="ECO:0000259" key="6">
    <source>
        <dbReference type="SMART" id="SM00848"/>
    </source>
</evidence>
<evidence type="ECO:0000256" key="4">
    <source>
        <dbReference type="SAM" id="MobiDB-lite"/>
    </source>
</evidence>
<keyword evidence="2" id="KW-0732">Signal</keyword>
<dbReference type="InterPro" id="IPR013201">
    <property type="entry name" value="Prot_inhib_I29"/>
</dbReference>
<dbReference type="InterPro" id="IPR039417">
    <property type="entry name" value="Peptidase_C1A_papain-like"/>
</dbReference>
<dbReference type="PRINTS" id="PR00705">
    <property type="entry name" value="PAPAIN"/>
</dbReference>
<dbReference type="PROSITE" id="PS00640">
    <property type="entry name" value="THIOL_PROTEASE_ASN"/>
    <property type="match status" value="1"/>
</dbReference>
<reference evidence="7 8" key="1">
    <citation type="journal article" date="2009" name="Nature">
        <title>The Sorghum bicolor genome and the diversification of grasses.</title>
        <authorList>
            <person name="Paterson A.H."/>
            <person name="Bowers J.E."/>
            <person name="Bruggmann R."/>
            <person name="Dubchak I."/>
            <person name="Grimwood J."/>
            <person name="Gundlach H."/>
            <person name="Haberer G."/>
            <person name="Hellsten U."/>
            <person name="Mitros T."/>
            <person name="Poliakov A."/>
            <person name="Schmutz J."/>
            <person name="Spannagl M."/>
            <person name="Tang H."/>
            <person name="Wang X."/>
            <person name="Wicker T."/>
            <person name="Bharti A.K."/>
            <person name="Chapman J."/>
            <person name="Feltus F.A."/>
            <person name="Gowik U."/>
            <person name="Grigoriev I.V."/>
            <person name="Lyons E."/>
            <person name="Maher C.A."/>
            <person name="Martis M."/>
            <person name="Narechania A."/>
            <person name="Otillar R.P."/>
            <person name="Penning B.W."/>
            <person name="Salamov A.A."/>
            <person name="Wang Y."/>
            <person name="Zhang L."/>
            <person name="Carpita N.C."/>
            <person name="Freeling M."/>
            <person name="Gingle A.R."/>
            <person name="Hash C.T."/>
            <person name="Keller B."/>
            <person name="Klein P."/>
            <person name="Kresovich S."/>
            <person name="McCann M.C."/>
            <person name="Ming R."/>
            <person name="Peterson D.G."/>
            <person name="Mehboob-ur-Rahman"/>
            <person name="Ware D."/>
            <person name="Westhoff P."/>
            <person name="Mayer K.F."/>
            <person name="Messing J."/>
            <person name="Rokhsar D.S."/>
        </authorList>
    </citation>
    <scope>NUCLEOTIDE SEQUENCE [LARGE SCALE GENOMIC DNA]</scope>
    <source>
        <strain evidence="8">cv. BTx623</strain>
    </source>
</reference>
<accession>A0A1B6QDF1</accession>
<dbReference type="GO" id="GO:0004197">
    <property type="term" value="F:cysteine-type endopeptidase activity"/>
    <property type="evidence" value="ECO:0000318"/>
    <property type="project" value="GO_Central"/>
</dbReference>
<evidence type="ECO:0000256" key="3">
    <source>
        <dbReference type="ARBA" id="ARBA00023157"/>
    </source>
</evidence>
<dbReference type="EMBL" id="CM000761">
    <property type="protein sequence ID" value="KXG35943.1"/>
    <property type="molecule type" value="Genomic_DNA"/>
</dbReference>
<dbReference type="Gramene" id="KXG35943">
    <property type="protein sequence ID" value="KXG35943"/>
    <property type="gene ID" value="SORBI_3002G252700"/>
</dbReference>
<dbReference type="OrthoDB" id="10253408at2759"/>
<keyword evidence="3" id="KW-1015">Disulfide bond</keyword>
<dbReference type="AlphaFoldDB" id="A0A1B6QDF1"/>
<name>A0A1B6QDF1_SORBI</name>
<feature type="region of interest" description="Disordered" evidence="4">
    <location>
        <begin position="1"/>
        <end position="21"/>
    </location>
</feature>
<dbReference type="FunFam" id="3.90.70.10:FF:000164">
    <property type="entry name" value="Cysteine protease Mir1"/>
    <property type="match status" value="1"/>
</dbReference>
<evidence type="ECO:0000256" key="1">
    <source>
        <dbReference type="ARBA" id="ARBA00008455"/>
    </source>
</evidence>
<dbReference type="eggNOG" id="KOG1543">
    <property type="taxonomic scope" value="Eukaryota"/>
</dbReference>
<organism evidence="7 8">
    <name type="scientific">Sorghum bicolor</name>
    <name type="common">Sorghum</name>
    <name type="synonym">Sorghum vulgare</name>
    <dbReference type="NCBI Taxonomy" id="4558"/>
    <lineage>
        <taxon>Eukaryota</taxon>
        <taxon>Viridiplantae</taxon>
        <taxon>Streptophyta</taxon>
        <taxon>Embryophyta</taxon>
        <taxon>Tracheophyta</taxon>
        <taxon>Spermatophyta</taxon>
        <taxon>Magnoliopsida</taxon>
        <taxon>Liliopsida</taxon>
        <taxon>Poales</taxon>
        <taxon>Poaceae</taxon>
        <taxon>PACMAD clade</taxon>
        <taxon>Panicoideae</taxon>
        <taxon>Andropogonodae</taxon>
        <taxon>Andropogoneae</taxon>
        <taxon>Sorghinae</taxon>
        <taxon>Sorghum</taxon>
    </lineage>
</organism>
<dbReference type="InterPro" id="IPR000668">
    <property type="entry name" value="Peptidase_C1A_C"/>
</dbReference>
<dbReference type="SUPFAM" id="SSF54001">
    <property type="entry name" value="Cysteine proteinases"/>
    <property type="match status" value="1"/>
</dbReference>
<dbReference type="InterPro" id="IPR025661">
    <property type="entry name" value="Pept_asp_AS"/>
</dbReference>
<evidence type="ECO:0000256" key="2">
    <source>
        <dbReference type="ARBA" id="ARBA00022729"/>
    </source>
</evidence>
<feature type="domain" description="Cathepsin propeptide inhibitor" evidence="6">
    <location>
        <begin position="55"/>
        <end position="112"/>
    </location>
</feature>
<dbReference type="PROSITE" id="PS00639">
    <property type="entry name" value="THIOL_PROTEASE_HIS"/>
    <property type="match status" value="1"/>
</dbReference>
<reference evidence="8" key="2">
    <citation type="journal article" date="2018" name="Plant J.">
        <title>The Sorghum bicolor reference genome: improved assembly, gene annotations, a transcriptome atlas, and signatures of genome organization.</title>
        <authorList>
            <person name="McCormick R.F."/>
            <person name="Truong S.K."/>
            <person name="Sreedasyam A."/>
            <person name="Jenkins J."/>
            <person name="Shu S."/>
            <person name="Sims D."/>
            <person name="Kennedy M."/>
            <person name="Amirebrahimi M."/>
            <person name="Weers B.D."/>
            <person name="McKinley B."/>
            <person name="Mattison A."/>
            <person name="Morishige D.T."/>
            <person name="Grimwood J."/>
            <person name="Schmutz J."/>
            <person name="Mullet J.E."/>
        </authorList>
    </citation>
    <scope>NUCLEOTIDE SEQUENCE [LARGE SCALE GENOMIC DNA]</scope>
    <source>
        <strain evidence="8">cv. BTx623</strain>
    </source>
</reference>
<dbReference type="OMA" id="GTYNKGC"/>
<dbReference type="CDD" id="cd02248">
    <property type="entry name" value="Peptidase_C1A"/>
    <property type="match status" value="1"/>
</dbReference>
<dbReference type="InterPro" id="IPR013128">
    <property type="entry name" value="Peptidase_C1A"/>
</dbReference>
<evidence type="ECO:0000313" key="8">
    <source>
        <dbReference type="Proteomes" id="UP000000768"/>
    </source>
</evidence>
<dbReference type="GO" id="GO:0005764">
    <property type="term" value="C:lysosome"/>
    <property type="evidence" value="ECO:0000318"/>
    <property type="project" value="GO_Central"/>
</dbReference>
<dbReference type="PANTHER" id="PTHR12411">
    <property type="entry name" value="CYSTEINE PROTEASE FAMILY C1-RELATED"/>
    <property type="match status" value="1"/>
</dbReference>
<evidence type="ECO:0008006" key="9">
    <source>
        <dbReference type="Google" id="ProtNLM"/>
    </source>
</evidence>
<dbReference type="PROSITE" id="PS00139">
    <property type="entry name" value="THIOL_PROTEASE_CYS"/>
    <property type="match status" value="1"/>
</dbReference>
<proteinExistence type="inferred from homology"/>